<dbReference type="EC" id="2.3.2.27" evidence="3"/>
<dbReference type="AlphaFoldDB" id="A0A0D3IJT3"/>
<dbReference type="KEGG" id="ehx:EMIHUDRAFT_247854"/>
<keyword evidence="4" id="KW-0808">Transferase</keyword>
<evidence type="ECO:0000313" key="8">
    <source>
        <dbReference type="Proteomes" id="UP000013827"/>
    </source>
</evidence>
<dbReference type="GeneID" id="17257670"/>
<dbReference type="GO" id="GO:0046872">
    <property type="term" value="F:metal ion binding"/>
    <property type="evidence" value="ECO:0007669"/>
    <property type="project" value="UniProtKB-KW"/>
</dbReference>
<evidence type="ECO:0000256" key="5">
    <source>
        <dbReference type="ARBA" id="ARBA00022723"/>
    </source>
</evidence>
<dbReference type="Gene3D" id="3.30.390.130">
    <property type="match status" value="1"/>
</dbReference>
<dbReference type="PANTHER" id="PTHR12622">
    <property type="entry name" value="DELTEX-RELATED"/>
    <property type="match status" value="1"/>
</dbReference>
<evidence type="ECO:0000256" key="2">
    <source>
        <dbReference type="ARBA" id="ARBA00004906"/>
    </source>
</evidence>
<dbReference type="UniPathway" id="UPA00143"/>
<dbReference type="InterPro" id="IPR039399">
    <property type="entry name" value="Deltex_C_sf"/>
</dbReference>
<dbReference type="GO" id="GO:0016567">
    <property type="term" value="P:protein ubiquitination"/>
    <property type="evidence" value="ECO:0007669"/>
    <property type="project" value="InterPro"/>
</dbReference>
<reference evidence="8" key="1">
    <citation type="journal article" date="2013" name="Nature">
        <title>Pan genome of the phytoplankton Emiliania underpins its global distribution.</title>
        <authorList>
            <person name="Read B.A."/>
            <person name="Kegel J."/>
            <person name="Klute M.J."/>
            <person name="Kuo A."/>
            <person name="Lefebvre S.C."/>
            <person name="Maumus F."/>
            <person name="Mayer C."/>
            <person name="Miller J."/>
            <person name="Monier A."/>
            <person name="Salamov A."/>
            <person name="Young J."/>
            <person name="Aguilar M."/>
            <person name="Claverie J.M."/>
            <person name="Frickenhaus S."/>
            <person name="Gonzalez K."/>
            <person name="Herman E.K."/>
            <person name="Lin Y.C."/>
            <person name="Napier J."/>
            <person name="Ogata H."/>
            <person name="Sarno A.F."/>
            <person name="Shmutz J."/>
            <person name="Schroeder D."/>
            <person name="de Vargas C."/>
            <person name="Verret F."/>
            <person name="von Dassow P."/>
            <person name="Valentin K."/>
            <person name="Van de Peer Y."/>
            <person name="Wheeler G."/>
            <person name="Dacks J.B."/>
            <person name="Delwiche C.F."/>
            <person name="Dyhrman S.T."/>
            <person name="Glockner G."/>
            <person name="John U."/>
            <person name="Richards T."/>
            <person name="Worden A.Z."/>
            <person name="Zhang X."/>
            <person name="Grigoriev I.V."/>
            <person name="Allen A.E."/>
            <person name="Bidle K."/>
            <person name="Borodovsky M."/>
            <person name="Bowler C."/>
            <person name="Brownlee C."/>
            <person name="Cock J.M."/>
            <person name="Elias M."/>
            <person name="Gladyshev V.N."/>
            <person name="Groth M."/>
            <person name="Guda C."/>
            <person name="Hadaegh A."/>
            <person name="Iglesias-Rodriguez M.D."/>
            <person name="Jenkins J."/>
            <person name="Jones B.M."/>
            <person name="Lawson T."/>
            <person name="Leese F."/>
            <person name="Lindquist E."/>
            <person name="Lobanov A."/>
            <person name="Lomsadze A."/>
            <person name="Malik S.B."/>
            <person name="Marsh M.E."/>
            <person name="Mackinder L."/>
            <person name="Mock T."/>
            <person name="Mueller-Roeber B."/>
            <person name="Pagarete A."/>
            <person name="Parker M."/>
            <person name="Probert I."/>
            <person name="Quesneville H."/>
            <person name="Raines C."/>
            <person name="Rensing S.A."/>
            <person name="Riano-Pachon D.M."/>
            <person name="Richier S."/>
            <person name="Rokitta S."/>
            <person name="Shiraiwa Y."/>
            <person name="Soanes D.M."/>
            <person name="van der Giezen M."/>
            <person name="Wahlund T.M."/>
            <person name="Williams B."/>
            <person name="Wilson W."/>
            <person name="Wolfe G."/>
            <person name="Wurch L.L."/>
        </authorList>
    </citation>
    <scope>NUCLEOTIDE SEQUENCE</scope>
</reference>
<dbReference type="RefSeq" id="XP_005763947.1">
    <property type="nucleotide sequence ID" value="XM_005763890.1"/>
</dbReference>
<name>A0A0D3IJT3_EMIH1</name>
<evidence type="ECO:0000256" key="3">
    <source>
        <dbReference type="ARBA" id="ARBA00012483"/>
    </source>
</evidence>
<accession>A0A0D3IJT3</accession>
<organism evidence="7 8">
    <name type="scientific">Emiliania huxleyi (strain CCMP1516)</name>
    <dbReference type="NCBI Taxonomy" id="280463"/>
    <lineage>
        <taxon>Eukaryota</taxon>
        <taxon>Haptista</taxon>
        <taxon>Haptophyta</taxon>
        <taxon>Prymnesiophyceae</taxon>
        <taxon>Isochrysidales</taxon>
        <taxon>Noelaerhabdaceae</taxon>
        <taxon>Emiliania</taxon>
    </lineage>
</organism>
<dbReference type="HOGENOM" id="CLU_2282769_0_0_1"/>
<dbReference type="Proteomes" id="UP000013827">
    <property type="component" value="Unassembled WGS sequence"/>
</dbReference>
<dbReference type="InterPro" id="IPR039396">
    <property type="entry name" value="Deltex_C"/>
</dbReference>
<dbReference type="GO" id="GO:0007219">
    <property type="term" value="P:Notch signaling pathway"/>
    <property type="evidence" value="ECO:0007669"/>
    <property type="project" value="InterPro"/>
</dbReference>
<dbReference type="Pfam" id="PF18102">
    <property type="entry name" value="DTC"/>
    <property type="match status" value="1"/>
</dbReference>
<evidence type="ECO:0000256" key="1">
    <source>
        <dbReference type="ARBA" id="ARBA00000900"/>
    </source>
</evidence>
<dbReference type="InterPro" id="IPR039398">
    <property type="entry name" value="Deltex_fam"/>
</dbReference>
<keyword evidence="5" id="KW-0479">Metal-binding</keyword>
<comment type="pathway">
    <text evidence="2">Protein modification; protein ubiquitination.</text>
</comment>
<evidence type="ECO:0000313" key="7">
    <source>
        <dbReference type="EnsemblProtists" id="EOD11518"/>
    </source>
</evidence>
<protein>
    <recommendedName>
        <fullName evidence="3">RING-type E3 ubiquitin transferase</fullName>
        <ecNumber evidence="3">2.3.2.27</ecNumber>
    </recommendedName>
</protein>
<keyword evidence="8" id="KW-1185">Reference proteome</keyword>
<evidence type="ECO:0000256" key="4">
    <source>
        <dbReference type="ARBA" id="ARBA00022679"/>
    </source>
</evidence>
<dbReference type="PaxDb" id="2903-EOD11518"/>
<feature type="domain" description="Deltex C-terminal" evidence="6">
    <location>
        <begin position="1"/>
        <end position="91"/>
    </location>
</feature>
<evidence type="ECO:0000259" key="6">
    <source>
        <dbReference type="Pfam" id="PF18102"/>
    </source>
</evidence>
<dbReference type="GO" id="GO:0061630">
    <property type="term" value="F:ubiquitin protein ligase activity"/>
    <property type="evidence" value="ECO:0007669"/>
    <property type="project" value="UniProtKB-EC"/>
</dbReference>
<sequence length="102" mass="11053">MPRPGVAYAGRERCAVYPDDVTGRRALTCIRRAWTRGLLFRVGDSRSTGEEDVITFGLHQKTSTVGGATEHGWPDAGYLDRLLSECAALGVATDDEVDDALL</sequence>
<dbReference type="EnsemblProtists" id="EOD11518">
    <property type="protein sequence ID" value="EOD11518"/>
    <property type="gene ID" value="EMIHUDRAFT_247854"/>
</dbReference>
<comment type="catalytic activity">
    <reaction evidence="1">
        <text>S-ubiquitinyl-[E2 ubiquitin-conjugating enzyme]-L-cysteine + [acceptor protein]-L-lysine = [E2 ubiquitin-conjugating enzyme]-L-cysteine + N(6)-ubiquitinyl-[acceptor protein]-L-lysine.</text>
        <dbReference type="EC" id="2.3.2.27"/>
    </reaction>
</comment>
<proteinExistence type="predicted"/>
<reference evidence="7" key="2">
    <citation type="submission" date="2024-10" db="UniProtKB">
        <authorList>
            <consortium name="EnsemblProtists"/>
        </authorList>
    </citation>
    <scope>IDENTIFICATION</scope>
</reference>